<accession>A0A1R3HFR3</accession>
<dbReference type="InterPro" id="IPR006527">
    <property type="entry name" value="F-box-assoc_dom_typ1"/>
</dbReference>
<dbReference type="AlphaFoldDB" id="A0A1R3HFR3"/>
<dbReference type="Gene3D" id="1.20.1280.50">
    <property type="match status" value="1"/>
</dbReference>
<dbReference type="Pfam" id="PF00646">
    <property type="entry name" value="F-box"/>
    <property type="match status" value="1"/>
</dbReference>
<dbReference type="OrthoDB" id="1086486at2759"/>
<dbReference type="NCBIfam" id="TIGR01640">
    <property type="entry name" value="F_box_assoc_1"/>
    <property type="match status" value="1"/>
</dbReference>
<keyword evidence="3" id="KW-1185">Reference proteome</keyword>
<protein>
    <recommendedName>
        <fullName evidence="1">F-box domain-containing protein</fullName>
    </recommendedName>
</protein>
<comment type="caution">
    <text evidence="2">The sequence shown here is derived from an EMBL/GenBank/DDBJ whole genome shotgun (WGS) entry which is preliminary data.</text>
</comment>
<evidence type="ECO:0000313" key="3">
    <source>
        <dbReference type="Proteomes" id="UP000187203"/>
    </source>
</evidence>
<dbReference type="InterPro" id="IPR011043">
    <property type="entry name" value="Gal_Oxase/kelch_b-propeller"/>
</dbReference>
<evidence type="ECO:0000259" key="1">
    <source>
        <dbReference type="SMART" id="SM00256"/>
    </source>
</evidence>
<proteinExistence type="predicted"/>
<dbReference type="Pfam" id="PF07734">
    <property type="entry name" value="FBA_1"/>
    <property type="match status" value="1"/>
</dbReference>
<dbReference type="InterPro" id="IPR036047">
    <property type="entry name" value="F-box-like_dom_sf"/>
</dbReference>
<feature type="domain" description="F-box" evidence="1">
    <location>
        <begin position="16"/>
        <end position="56"/>
    </location>
</feature>
<evidence type="ECO:0000313" key="2">
    <source>
        <dbReference type="EMBL" id="OMO69207.1"/>
    </source>
</evidence>
<dbReference type="PANTHER" id="PTHR31672:SF13">
    <property type="entry name" value="F-BOX PROTEIN CPR30-LIKE"/>
    <property type="match status" value="1"/>
</dbReference>
<gene>
    <name evidence="2" type="ORF">COLO4_29197</name>
</gene>
<sequence length="385" mass="44397">MEPKMKKQKTTIVQFFPDDIIVDIMAALPFKSILRFRCLSKSWQAVLTSSRFNQSKTKSDDMQRIIVSSGETFGLIKDEANTKMCTLEFPLKSLKQDKYIIGCCNGLLLLLVPGEGMILWNPSTRECQKLPFPRRISNHVPGKFGFGYDQSTDNFKVIILDYFLSSAHIYSLRSNTWKKISGFPSLFTDESKSGTLVDDFLYWSTETWVLGFNLKSDKFEKIRPPKDIKQFHSPLGLGVIEGCLSLAQNHHGFYLNIWKLTKTSQSWIKITSIKNLQELPDQHCWVPYCIMNNGEFLLTYFNDEVFIHGYPKTERCQTLRFGLYDPVNGKLRSLPTVHDMSHYRQAVTYVESLVSPIVCIDSSSTLQLETKEFTDLYGKDWSKRF</sequence>
<dbReference type="SUPFAM" id="SSF81383">
    <property type="entry name" value="F-box domain"/>
    <property type="match status" value="1"/>
</dbReference>
<dbReference type="PANTHER" id="PTHR31672">
    <property type="entry name" value="BNACNNG10540D PROTEIN"/>
    <property type="match status" value="1"/>
</dbReference>
<dbReference type="Proteomes" id="UP000187203">
    <property type="component" value="Unassembled WGS sequence"/>
</dbReference>
<dbReference type="InterPro" id="IPR050796">
    <property type="entry name" value="SCF_F-box_component"/>
</dbReference>
<dbReference type="STRING" id="93759.A0A1R3HFR3"/>
<organism evidence="2 3">
    <name type="scientific">Corchorus olitorius</name>
    <dbReference type="NCBI Taxonomy" id="93759"/>
    <lineage>
        <taxon>Eukaryota</taxon>
        <taxon>Viridiplantae</taxon>
        <taxon>Streptophyta</taxon>
        <taxon>Embryophyta</taxon>
        <taxon>Tracheophyta</taxon>
        <taxon>Spermatophyta</taxon>
        <taxon>Magnoliopsida</taxon>
        <taxon>eudicotyledons</taxon>
        <taxon>Gunneridae</taxon>
        <taxon>Pentapetalae</taxon>
        <taxon>rosids</taxon>
        <taxon>malvids</taxon>
        <taxon>Malvales</taxon>
        <taxon>Malvaceae</taxon>
        <taxon>Grewioideae</taxon>
        <taxon>Apeibeae</taxon>
        <taxon>Corchorus</taxon>
    </lineage>
</organism>
<dbReference type="InterPro" id="IPR017451">
    <property type="entry name" value="F-box-assoc_interact_dom"/>
</dbReference>
<dbReference type="SMART" id="SM00256">
    <property type="entry name" value="FBOX"/>
    <property type="match status" value="1"/>
</dbReference>
<dbReference type="InterPro" id="IPR001810">
    <property type="entry name" value="F-box_dom"/>
</dbReference>
<name>A0A1R3HFR3_9ROSI</name>
<reference evidence="3" key="1">
    <citation type="submission" date="2013-09" db="EMBL/GenBank/DDBJ databases">
        <title>Corchorus olitorius genome sequencing.</title>
        <authorList>
            <person name="Alam M."/>
            <person name="Haque M.S."/>
            <person name="Islam M.S."/>
            <person name="Emdad E.M."/>
            <person name="Islam M.M."/>
            <person name="Ahmed B."/>
            <person name="Halim A."/>
            <person name="Hossen Q.M.M."/>
            <person name="Hossain M.Z."/>
            <person name="Ahmed R."/>
            <person name="Khan M.M."/>
            <person name="Islam R."/>
            <person name="Rashid M.M."/>
            <person name="Khan S.A."/>
            <person name="Rahman M.S."/>
            <person name="Alam M."/>
            <person name="Yahiya A.S."/>
            <person name="Khan M.S."/>
            <person name="Azam M.S."/>
            <person name="Haque T."/>
            <person name="Lashkar M.Z.H."/>
            <person name="Akhand A.I."/>
            <person name="Morshed G."/>
            <person name="Roy S."/>
            <person name="Uddin K.S."/>
            <person name="Rabeya T."/>
            <person name="Hossain A.S."/>
            <person name="Chowdhury A."/>
            <person name="Snigdha A.R."/>
            <person name="Mortoza M.S."/>
            <person name="Matin S.A."/>
            <person name="Hoque S.M.E."/>
            <person name="Islam M.K."/>
            <person name="Roy D.K."/>
            <person name="Haider R."/>
            <person name="Moosa M.M."/>
            <person name="Elias S.M."/>
            <person name="Hasan A.M."/>
            <person name="Jahan S."/>
            <person name="Shafiuddin M."/>
            <person name="Mahmood N."/>
            <person name="Shommy N.S."/>
        </authorList>
    </citation>
    <scope>NUCLEOTIDE SEQUENCE [LARGE SCALE GENOMIC DNA]</scope>
    <source>
        <strain evidence="3">cv. O-4</strain>
    </source>
</reference>
<dbReference type="EMBL" id="AWUE01020259">
    <property type="protein sequence ID" value="OMO69207.1"/>
    <property type="molecule type" value="Genomic_DNA"/>
</dbReference>
<dbReference type="SUPFAM" id="SSF50965">
    <property type="entry name" value="Galactose oxidase, central domain"/>
    <property type="match status" value="1"/>
</dbReference>